<protein>
    <submittedName>
        <fullName evidence="4">Uncharacterized protein</fullName>
    </submittedName>
</protein>
<dbReference type="EMBL" id="MT630974">
    <property type="protein sequence ID" value="QNO44484.1"/>
    <property type="molecule type" value="Genomic_DNA"/>
</dbReference>
<accession>A0A7G9Y9C9</accession>
<reference evidence="4" key="1">
    <citation type="submission" date="2020-06" db="EMBL/GenBank/DDBJ databases">
        <title>Unique genomic features of the anaerobic methanotrophic archaea.</title>
        <authorList>
            <person name="Chadwick G.L."/>
            <person name="Skennerton C.T."/>
            <person name="Laso-Perez R."/>
            <person name="Leu A.O."/>
            <person name="Speth D.R."/>
            <person name="Yu H."/>
            <person name="Morgan-Lang C."/>
            <person name="Hatzenpichler R."/>
            <person name="Goudeau D."/>
            <person name="Malmstrom R."/>
            <person name="Brazelton W.J."/>
            <person name="Woyke T."/>
            <person name="Hallam S.J."/>
            <person name="Tyson G.W."/>
            <person name="Wegener G."/>
            <person name="Boetius A."/>
            <person name="Orphan V."/>
        </authorList>
    </citation>
    <scope>NUCLEOTIDE SEQUENCE</scope>
</reference>
<dbReference type="EMBL" id="MT630876">
    <property type="protein sequence ID" value="QNO43931.1"/>
    <property type="molecule type" value="Genomic_DNA"/>
</dbReference>
<proteinExistence type="predicted"/>
<evidence type="ECO:0000313" key="5">
    <source>
        <dbReference type="EMBL" id="QNO45216.1"/>
    </source>
</evidence>
<sequence length="61" mass="7059">MGICSFLLNWLFLRFLACDGLLAYVVLGCQAKPHNPVIWFLIYIYGPPHKKPHLTPQPRHL</sequence>
<organism evidence="4">
    <name type="scientific">Candidatus Methanogaster sp. ANME-2c ERB4</name>
    <dbReference type="NCBI Taxonomy" id="2759911"/>
    <lineage>
        <taxon>Archaea</taxon>
        <taxon>Methanobacteriati</taxon>
        <taxon>Methanobacteriota</taxon>
        <taxon>Stenosarchaea group</taxon>
        <taxon>Methanomicrobia</taxon>
        <taxon>Methanosarcinales</taxon>
        <taxon>ANME-2 cluster</taxon>
        <taxon>Candidatus Methanogasteraceae</taxon>
        <taxon>Candidatus Methanogaster</taxon>
    </lineage>
</organism>
<evidence type="ECO:0000313" key="2">
    <source>
        <dbReference type="EMBL" id="QNO43931.1"/>
    </source>
</evidence>
<dbReference type="AlphaFoldDB" id="A0A7G9Y9C9"/>
<evidence type="ECO:0000313" key="4">
    <source>
        <dbReference type="EMBL" id="QNO44613.1"/>
    </source>
</evidence>
<dbReference type="EMBL" id="MT631079">
    <property type="protein sequence ID" value="QNO45216.1"/>
    <property type="molecule type" value="Genomic_DNA"/>
</dbReference>
<evidence type="ECO:0000313" key="1">
    <source>
        <dbReference type="EMBL" id="QNO43720.1"/>
    </source>
</evidence>
<name>A0A7G9Y9C9_9EURY</name>
<evidence type="ECO:0000313" key="3">
    <source>
        <dbReference type="EMBL" id="QNO44484.1"/>
    </source>
</evidence>
<gene>
    <name evidence="3" type="ORF">ELEJOALA_00030</name>
    <name evidence="4" type="ORF">JBICLBBK_00017</name>
    <name evidence="5" type="ORF">KDMJNAGO_00030</name>
    <name evidence="2" type="ORF">NANOEKIO_00030</name>
    <name evidence="1" type="ORF">PLNDPPDD_00004</name>
</gene>
<dbReference type="EMBL" id="MT630854">
    <property type="protein sequence ID" value="QNO43720.1"/>
    <property type="molecule type" value="Genomic_DNA"/>
</dbReference>
<dbReference type="EMBL" id="MT630989">
    <property type="protein sequence ID" value="QNO44613.1"/>
    <property type="molecule type" value="Genomic_DNA"/>
</dbReference>